<dbReference type="RefSeq" id="WP_338516152.1">
    <property type="nucleotide sequence ID" value="NZ_CP135137.1"/>
</dbReference>
<keyword evidence="5" id="KW-1185">Reference proteome</keyword>
<dbReference type="SUPFAM" id="SSF52540">
    <property type="entry name" value="P-loop containing nucleoside triphosphate hydrolases"/>
    <property type="match status" value="1"/>
</dbReference>
<evidence type="ECO:0000313" key="5">
    <source>
        <dbReference type="Proteomes" id="UP001368618"/>
    </source>
</evidence>
<dbReference type="Proteomes" id="UP001368618">
    <property type="component" value="Chromosome"/>
</dbReference>
<dbReference type="EMBL" id="CP135137">
    <property type="protein sequence ID" value="WWR11597.1"/>
    <property type="molecule type" value="Genomic_DNA"/>
</dbReference>
<dbReference type="InterPro" id="IPR027417">
    <property type="entry name" value="P-loop_NTPase"/>
</dbReference>
<dbReference type="InterPro" id="IPR050238">
    <property type="entry name" value="DNA_Rep/Repair_Clamp_Loader"/>
</dbReference>
<comment type="catalytic activity">
    <reaction evidence="3">
        <text>DNA(n) + a 2'-deoxyribonucleoside 5'-triphosphate = DNA(n+1) + diphosphate</text>
        <dbReference type="Rhea" id="RHEA:22508"/>
        <dbReference type="Rhea" id="RHEA-COMP:17339"/>
        <dbReference type="Rhea" id="RHEA-COMP:17340"/>
        <dbReference type="ChEBI" id="CHEBI:33019"/>
        <dbReference type="ChEBI" id="CHEBI:61560"/>
        <dbReference type="ChEBI" id="CHEBI:173112"/>
        <dbReference type="EC" id="2.7.7.7"/>
    </reaction>
</comment>
<dbReference type="EC" id="2.7.7.7" evidence="1"/>
<gene>
    <name evidence="4" type="ORF">RQL39_00265</name>
</gene>
<keyword evidence="2" id="KW-0548">Nucleotidyltransferase</keyword>
<keyword evidence="2" id="KW-0239">DNA-directed DNA polymerase</keyword>
<proteinExistence type="predicted"/>
<dbReference type="PANTHER" id="PTHR11669:SF8">
    <property type="entry name" value="DNA POLYMERASE III SUBUNIT DELTA"/>
    <property type="match status" value="1"/>
</dbReference>
<name>A0ABZ2GVW7_9GAMM</name>
<accession>A0ABZ2GVW7</accession>
<evidence type="ECO:0000313" key="4">
    <source>
        <dbReference type="EMBL" id="WWR11597.1"/>
    </source>
</evidence>
<organism evidence="4 5">
    <name type="scientific">Candidatus Legionella polyplacis</name>
    <dbReference type="NCBI Taxonomy" id="2005262"/>
    <lineage>
        <taxon>Bacteria</taxon>
        <taxon>Pseudomonadati</taxon>
        <taxon>Pseudomonadota</taxon>
        <taxon>Gammaproteobacteria</taxon>
        <taxon>Legionellales</taxon>
        <taxon>Legionellaceae</taxon>
        <taxon>Legionella</taxon>
    </lineage>
</organism>
<evidence type="ECO:0000256" key="3">
    <source>
        <dbReference type="ARBA" id="ARBA00049244"/>
    </source>
</evidence>
<reference evidence="4" key="1">
    <citation type="submission" date="2023-09" db="EMBL/GenBank/DDBJ databases">
        <title>Genomes of two closely related lineages of the louse Polyplax serrata with different host specificities.</title>
        <authorList>
            <person name="Martinu J."/>
            <person name="Tarabai H."/>
            <person name="Stefka J."/>
            <person name="Hypsa V."/>
        </authorList>
    </citation>
    <scope>NUCLEOTIDE SEQUENCE [LARGE SCALE GENOMIC DNA]</scope>
    <source>
        <strain evidence="4">98ZLc_SE</strain>
    </source>
</reference>
<sequence>MMNLNNLNIPYYNKTIWNNFKILFFKKKIPNTMLFISTSDIEKINFIYCLMSLMLCSKHSLPCNDCYHCKLIKNNKHPDVYMLNNRKKLITIDHIRMLQKFAYIYPYISKYKFIVIEYIETINIYAKNALLKLLEEPPSYLYIILSSEIVGIIPNTILSRCYKYRLNFPILLQYNYLDLSFWSNNISYEKKNILTKVNIFIDDLQILIKNKLYICNFLSKWSKYNFYDLIWMIYLINVQMICYRFKDINDRKWEQLILISEQFSIDFLFKQLDRIYNLMIKSHNVCNINTSFFLEYIILSYINNY</sequence>
<dbReference type="Pfam" id="PF13177">
    <property type="entry name" value="DNA_pol3_delta2"/>
    <property type="match status" value="1"/>
</dbReference>
<evidence type="ECO:0000256" key="2">
    <source>
        <dbReference type="ARBA" id="ARBA00022932"/>
    </source>
</evidence>
<keyword evidence="2" id="KW-0808">Transferase</keyword>
<dbReference type="Gene3D" id="3.40.50.300">
    <property type="entry name" value="P-loop containing nucleotide triphosphate hydrolases"/>
    <property type="match status" value="1"/>
</dbReference>
<evidence type="ECO:0000256" key="1">
    <source>
        <dbReference type="ARBA" id="ARBA00012417"/>
    </source>
</evidence>
<dbReference type="PANTHER" id="PTHR11669">
    <property type="entry name" value="REPLICATION FACTOR C / DNA POLYMERASE III GAMMA-TAU SUBUNIT"/>
    <property type="match status" value="1"/>
</dbReference>
<protein>
    <recommendedName>
        <fullName evidence="1">DNA-directed DNA polymerase</fullName>
        <ecNumber evidence="1">2.7.7.7</ecNumber>
    </recommendedName>
</protein>